<evidence type="ECO:0008006" key="4">
    <source>
        <dbReference type="Google" id="ProtNLM"/>
    </source>
</evidence>
<evidence type="ECO:0000256" key="1">
    <source>
        <dbReference type="SAM" id="MobiDB-lite"/>
    </source>
</evidence>
<gene>
    <name evidence="2" type="ORF">HRbin17_00759</name>
</gene>
<evidence type="ECO:0000313" key="2">
    <source>
        <dbReference type="EMBL" id="GBC98257.1"/>
    </source>
</evidence>
<accession>A0A2H5XAX2</accession>
<protein>
    <recommendedName>
        <fullName evidence="4">DUF5666 domain-containing protein</fullName>
    </recommendedName>
</protein>
<sequence>MKRYLIGIGLIAVGFLGGLLAQQPAQPPRAPDFSQFARRIPVAFGTVVSVQGNTLVVQAAFGENTVTRTVTVSNNAQIQRSQPATRADIKPNTVAVVQGQPDPQTGWLRATTVVVMPHLPREGVTVVGRVYDVKGGGSQFGVSAPVLVNPDARVFKMTPIKLADLKPGERVFVRGRPDEQGNLVAETIVAGEMPPFGGFGGGRTRGFGQGPRRERAAQR</sequence>
<organism evidence="2 3">
    <name type="scientific">Candidatus Fervidibacter japonicus</name>
    <dbReference type="NCBI Taxonomy" id="2035412"/>
    <lineage>
        <taxon>Bacteria</taxon>
        <taxon>Candidatus Fervidibacterota</taxon>
        <taxon>Candidatus Fervidibacter</taxon>
    </lineage>
</organism>
<evidence type="ECO:0000313" key="3">
    <source>
        <dbReference type="Proteomes" id="UP000236173"/>
    </source>
</evidence>
<feature type="region of interest" description="Disordered" evidence="1">
    <location>
        <begin position="199"/>
        <end position="219"/>
    </location>
</feature>
<name>A0A2H5XAX2_9BACT</name>
<comment type="caution">
    <text evidence="2">The sequence shown here is derived from an EMBL/GenBank/DDBJ whole genome shotgun (WGS) entry which is preliminary data.</text>
</comment>
<reference evidence="3" key="1">
    <citation type="submission" date="2017-09" db="EMBL/GenBank/DDBJ databases">
        <title>Metaegenomics of thermophilic ammonia-oxidizing enrichment culture.</title>
        <authorList>
            <person name="Kato S."/>
            <person name="Suzuki K."/>
        </authorList>
    </citation>
    <scope>NUCLEOTIDE SEQUENCE [LARGE SCALE GENOMIC DNA]</scope>
</reference>
<dbReference type="EMBL" id="BEHT01000008">
    <property type="protein sequence ID" value="GBC98257.1"/>
    <property type="molecule type" value="Genomic_DNA"/>
</dbReference>
<dbReference type="Proteomes" id="UP000236173">
    <property type="component" value="Unassembled WGS sequence"/>
</dbReference>
<dbReference type="AlphaFoldDB" id="A0A2H5XAX2"/>
<feature type="compositionally biased region" description="Gly residues" evidence="1">
    <location>
        <begin position="199"/>
        <end position="209"/>
    </location>
</feature>
<proteinExistence type="predicted"/>